<accession>R8BH47</accession>
<dbReference type="GO" id="GO:0022857">
    <property type="term" value="F:transmembrane transporter activity"/>
    <property type="evidence" value="ECO:0007669"/>
    <property type="project" value="InterPro"/>
</dbReference>
<dbReference type="GO" id="GO:0016020">
    <property type="term" value="C:membrane"/>
    <property type="evidence" value="ECO:0007669"/>
    <property type="project" value="UniProtKB-SubCell"/>
</dbReference>
<evidence type="ECO:0000256" key="4">
    <source>
        <dbReference type="ARBA" id="ARBA00022989"/>
    </source>
</evidence>
<feature type="transmembrane region" description="Helical" evidence="7">
    <location>
        <begin position="82"/>
        <end position="104"/>
    </location>
</feature>
<dbReference type="InterPro" id="IPR011701">
    <property type="entry name" value="MFS"/>
</dbReference>
<feature type="transmembrane region" description="Helical" evidence="7">
    <location>
        <begin position="311"/>
        <end position="331"/>
    </location>
</feature>
<evidence type="ECO:0000256" key="6">
    <source>
        <dbReference type="SAM" id="MobiDB-lite"/>
    </source>
</evidence>
<dbReference type="FunFam" id="1.20.1250.20:FF:000013">
    <property type="entry name" value="MFS general substrate transporter"/>
    <property type="match status" value="1"/>
</dbReference>
<dbReference type="InterPro" id="IPR036259">
    <property type="entry name" value="MFS_trans_sf"/>
</dbReference>
<dbReference type="AlphaFoldDB" id="R8BH47"/>
<dbReference type="Pfam" id="PF07690">
    <property type="entry name" value="MFS_1"/>
    <property type="match status" value="1"/>
</dbReference>
<feature type="domain" description="Major facilitator superfamily (MFS) profile" evidence="8">
    <location>
        <begin position="45"/>
        <end position="458"/>
    </location>
</feature>
<evidence type="ECO:0000313" key="9">
    <source>
        <dbReference type="EMBL" id="EON98609.1"/>
    </source>
</evidence>
<evidence type="ECO:0000256" key="1">
    <source>
        <dbReference type="ARBA" id="ARBA00004141"/>
    </source>
</evidence>
<dbReference type="OrthoDB" id="2962993at2759"/>
<evidence type="ECO:0000256" key="7">
    <source>
        <dbReference type="SAM" id="Phobius"/>
    </source>
</evidence>
<name>R8BH47_PHAM7</name>
<keyword evidence="2" id="KW-0813">Transport</keyword>
<keyword evidence="10" id="KW-1185">Reference proteome</keyword>
<feature type="transmembrane region" description="Helical" evidence="7">
    <location>
        <begin position="398"/>
        <end position="418"/>
    </location>
</feature>
<dbReference type="KEGG" id="tmn:UCRPA7_5864"/>
<feature type="transmembrane region" description="Helical" evidence="7">
    <location>
        <begin position="275"/>
        <end position="299"/>
    </location>
</feature>
<dbReference type="PANTHER" id="PTHR43791:SF101">
    <property type="entry name" value="HIGH-AFFINITY NICOTINIC ACID TRANSPORTER"/>
    <property type="match status" value="1"/>
</dbReference>
<feature type="transmembrane region" description="Helical" evidence="7">
    <location>
        <begin position="142"/>
        <end position="161"/>
    </location>
</feature>
<evidence type="ECO:0000313" key="10">
    <source>
        <dbReference type="Proteomes" id="UP000014074"/>
    </source>
</evidence>
<gene>
    <name evidence="9" type="ORF">UCRPA7_5864</name>
</gene>
<dbReference type="PROSITE" id="PS50850">
    <property type="entry name" value="MFS"/>
    <property type="match status" value="1"/>
</dbReference>
<comment type="subcellular location">
    <subcellularLocation>
        <location evidence="1">Membrane</location>
        <topology evidence="1">Multi-pass membrane protein</topology>
    </subcellularLocation>
</comment>
<evidence type="ECO:0000259" key="8">
    <source>
        <dbReference type="PROSITE" id="PS50850"/>
    </source>
</evidence>
<dbReference type="PANTHER" id="PTHR43791">
    <property type="entry name" value="PERMEASE-RELATED"/>
    <property type="match status" value="1"/>
</dbReference>
<feature type="transmembrane region" description="Helical" evidence="7">
    <location>
        <begin position="204"/>
        <end position="226"/>
    </location>
</feature>
<keyword evidence="3 7" id="KW-0812">Transmembrane</keyword>
<dbReference type="Gene3D" id="1.20.1250.20">
    <property type="entry name" value="MFS general substrate transporter like domains"/>
    <property type="match status" value="2"/>
</dbReference>
<dbReference type="RefSeq" id="XP_007916599.1">
    <property type="nucleotide sequence ID" value="XM_007918408.1"/>
</dbReference>
<evidence type="ECO:0000256" key="3">
    <source>
        <dbReference type="ARBA" id="ARBA00022692"/>
    </source>
</evidence>
<feature type="transmembrane region" description="Helical" evidence="7">
    <location>
        <begin position="338"/>
        <end position="358"/>
    </location>
</feature>
<keyword evidence="5 7" id="KW-0472">Membrane</keyword>
<dbReference type="InterPro" id="IPR020846">
    <property type="entry name" value="MFS_dom"/>
</dbReference>
<reference evidence="10" key="1">
    <citation type="journal article" date="2013" name="Genome Announc.">
        <title>Draft genome sequence of the ascomycete Phaeoacremonium aleophilum strain UCR-PA7, a causal agent of the esca disease complex in grapevines.</title>
        <authorList>
            <person name="Blanco-Ulate B."/>
            <person name="Rolshausen P."/>
            <person name="Cantu D."/>
        </authorList>
    </citation>
    <scope>NUCLEOTIDE SEQUENCE [LARGE SCALE GENOMIC DNA]</scope>
    <source>
        <strain evidence="10">UCR-PA7</strain>
    </source>
</reference>
<evidence type="ECO:0000256" key="5">
    <source>
        <dbReference type="ARBA" id="ARBA00023136"/>
    </source>
</evidence>
<dbReference type="HOGENOM" id="CLU_001265_0_1_1"/>
<feature type="transmembrane region" description="Helical" evidence="7">
    <location>
        <begin position="41"/>
        <end position="58"/>
    </location>
</feature>
<feature type="transmembrane region" description="Helical" evidence="7">
    <location>
        <begin position="173"/>
        <end position="192"/>
    </location>
</feature>
<dbReference type="GeneID" id="19326462"/>
<feature type="transmembrane region" description="Helical" evidence="7">
    <location>
        <begin position="430"/>
        <end position="454"/>
    </location>
</feature>
<protein>
    <submittedName>
        <fullName evidence="9">Putative high-affinity nicotinic acid transporter protein</fullName>
    </submittedName>
</protein>
<dbReference type="eggNOG" id="KOG2533">
    <property type="taxonomic scope" value="Eukaryota"/>
</dbReference>
<dbReference type="Proteomes" id="UP000014074">
    <property type="component" value="Unassembled WGS sequence"/>
</dbReference>
<evidence type="ECO:0000256" key="2">
    <source>
        <dbReference type="ARBA" id="ARBA00022448"/>
    </source>
</evidence>
<organism evidence="9 10">
    <name type="scientific">Phaeoacremonium minimum (strain UCR-PA7)</name>
    <name type="common">Esca disease fungus</name>
    <name type="synonym">Togninia minima</name>
    <dbReference type="NCBI Taxonomy" id="1286976"/>
    <lineage>
        <taxon>Eukaryota</taxon>
        <taxon>Fungi</taxon>
        <taxon>Dikarya</taxon>
        <taxon>Ascomycota</taxon>
        <taxon>Pezizomycotina</taxon>
        <taxon>Sordariomycetes</taxon>
        <taxon>Sordariomycetidae</taxon>
        <taxon>Togniniales</taxon>
        <taxon>Togniniaceae</taxon>
        <taxon>Phaeoacremonium</taxon>
    </lineage>
</organism>
<dbReference type="EMBL" id="KB933203">
    <property type="protein sequence ID" value="EON98609.1"/>
    <property type="molecule type" value="Genomic_DNA"/>
</dbReference>
<proteinExistence type="predicted"/>
<feature type="transmembrane region" description="Helical" evidence="7">
    <location>
        <begin position="111"/>
        <end position="130"/>
    </location>
</feature>
<feature type="transmembrane region" description="Helical" evidence="7">
    <location>
        <begin position="364"/>
        <end position="386"/>
    </location>
</feature>
<dbReference type="FunFam" id="1.20.1250.20:FF:000018">
    <property type="entry name" value="MFS transporter permease"/>
    <property type="match status" value="1"/>
</dbReference>
<dbReference type="SUPFAM" id="SSF103473">
    <property type="entry name" value="MFS general substrate transporter"/>
    <property type="match status" value="1"/>
</dbReference>
<keyword evidence="4 7" id="KW-1133">Transmembrane helix</keyword>
<feature type="region of interest" description="Disordered" evidence="6">
    <location>
        <begin position="1"/>
        <end position="22"/>
    </location>
</feature>
<sequence>MERDTKEVGMVNQPASQSDPSETPVVAYIDPVKEAKMMRKFDLWAVGGLGVLYMLANLDRSNIGNAQIAGLPADLGLVGNQYGTAVTLLYATYVPFEGPVAVLLKIIGPKHLLSFCCLAWGAVCLGTGFVQNWQGLYACRLLIGFFEAGLIPCINVYLGLIYKKSERGKRSSIIFAFSAIASAFGGIFAYGLTQIHTGTSFSSWRALFIIEGILTIIIAPLFYWLFPESPREAWFLTPEEKEMMKLRYELEPHWGIDEEFSWKAVVNGLTDPKWYAFWIFQFSVDISLYGFTTFLPAIVNGLGYTSYHANLMTVPIYVWGLITFLFTAYMSDRTANRGYWIGGPLICLIVGYAMLISVDSLGVRYFACFIAVMGIYPTTGMSMMWLSDNAAQHFKRATMVGGSLTLGNTAGVAVGQIFVTADKPRYIPGISIAMGLAALAVVCVAVLMIGMHIVNKKRAKKILIAEQEGNPLPHQPEKGDYDVHFKYSL</sequence>